<keyword evidence="4" id="KW-1185">Reference proteome</keyword>
<dbReference type="GO" id="GO:0016989">
    <property type="term" value="F:sigma factor antagonist activity"/>
    <property type="evidence" value="ECO:0007669"/>
    <property type="project" value="InterPro"/>
</dbReference>
<dbReference type="Gene3D" id="1.10.10.880">
    <property type="entry name" value="Anti sigma-E protein RseA, N-terminal domain"/>
    <property type="match status" value="1"/>
</dbReference>
<sequence>MRDQVEDQLSEQLSALTDGELSKDELPLVLARLDESPERRSRLARYYLARDGLQRGVADEVELGLADRVREAIRDEPAHQVRHRTVPGSRYIRPVAGLALAASVAMVGVLVWPGSSIDEPGQEVASGDPAPPTPGASQVAAVPEVRPDIVSNVPVQSPEPAAREASSMADAGQPMLSPVATGGTGSQPQQGFSAVASGEWDTLDGSQDPLHRYMLNHAEHASTGHMGGVLNYVRITGNENVRD</sequence>
<dbReference type="PANTHER" id="PTHR38104:SF1">
    <property type="entry name" value="ANTI-SIGMA-E FACTOR RSEA"/>
    <property type="match status" value="1"/>
</dbReference>
<dbReference type="InterPro" id="IPR005572">
    <property type="entry name" value="Anti-sigma_E_RseA_N"/>
</dbReference>
<organism evidence="3 4">
    <name type="scientific">Alkalispirillum mobile</name>
    <dbReference type="NCBI Taxonomy" id="85925"/>
    <lineage>
        <taxon>Bacteria</taxon>
        <taxon>Pseudomonadati</taxon>
        <taxon>Pseudomonadota</taxon>
        <taxon>Gammaproteobacteria</taxon>
        <taxon>Chromatiales</taxon>
        <taxon>Ectothiorhodospiraceae</taxon>
        <taxon>Alkalispirillum</taxon>
    </lineage>
</organism>
<gene>
    <name evidence="3" type="ORF">DFR31_0199</name>
</gene>
<dbReference type="PANTHER" id="PTHR38104">
    <property type="match status" value="1"/>
</dbReference>
<protein>
    <submittedName>
        <fullName evidence="3">Sigma-E factor negative regulatory protein RseA</fullName>
    </submittedName>
</protein>
<accession>A0A498C848</accession>
<dbReference type="CDD" id="cd16328">
    <property type="entry name" value="RseA_N"/>
    <property type="match status" value="1"/>
</dbReference>
<name>A0A498C848_9GAMM</name>
<proteinExistence type="predicted"/>
<evidence type="ECO:0000313" key="4">
    <source>
        <dbReference type="Proteomes" id="UP000275461"/>
    </source>
</evidence>
<dbReference type="AlphaFoldDB" id="A0A498C848"/>
<comment type="caution">
    <text evidence="3">The sequence shown here is derived from an EMBL/GenBank/DDBJ whole genome shotgun (WGS) entry which is preliminary data.</text>
</comment>
<dbReference type="OrthoDB" id="5298512at2"/>
<dbReference type="EMBL" id="RCDA01000001">
    <property type="protein sequence ID" value="RLK50306.1"/>
    <property type="molecule type" value="Genomic_DNA"/>
</dbReference>
<reference evidence="3 4" key="1">
    <citation type="submission" date="2018-10" db="EMBL/GenBank/DDBJ databases">
        <title>Genomic Encyclopedia of Type Strains, Phase IV (KMG-IV): sequencing the most valuable type-strain genomes for metagenomic binning, comparative biology and taxonomic classification.</title>
        <authorList>
            <person name="Goeker M."/>
        </authorList>
    </citation>
    <scope>NUCLEOTIDE SEQUENCE [LARGE SCALE GENOMIC DNA]</scope>
    <source>
        <strain evidence="3 4">DSM 12769</strain>
    </source>
</reference>
<feature type="domain" description="Anti sigma-E protein RseA N-terminal" evidence="2">
    <location>
        <begin position="10"/>
        <end position="84"/>
    </location>
</feature>
<dbReference type="InterPro" id="IPR052383">
    <property type="entry name" value="Anti-sigma-E_RseA-like"/>
</dbReference>
<dbReference type="SUPFAM" id="SSF89069">
    <property type="entry name" value="N-terminal, cytoplasmic domain of anti-sigmaE factor RseA"/>
    <property type="match status" value="1"/>
</dbReference>
<dbReference type="Proteomes" id="UP000275461">
    <property type="component" value="Unassembled WGS sequence"/>
</dbReference>
<dbReference type="RefSeq" id="WP_121440805.1">
    <property type="nucleotide sequence ID" value="NZ_RCDA01000001.1"/>
</dbReference>
<evidence type="ECO:0000313" key="3">
    <source>
        <dbReference type="EMBL" id="RLK50306.1"/>
    </source>
</evidence>
<evidence type="ECO:0000256" key="1">
    <source>
        <dbReference type="SAM" id="MobiDB-lite"/>
    </source>
</evidence>
<feature type="region of interest" description="Disordered" evidence="1">
    <location>
        <begin position="119"/>
        <end position="193"/>
    </location>
</feature>
<evidence type="ECO:0000259" key="2">
    <source>
        <dbReference type="Pfam" id="PF03872"/>
    </source>
</evidence>
<dbReference type="Pfam" id="PF03872">
    <property type="entry name" value="RseA_N"/>
    <property type="match status" value="1"/>
</dbReference>
<dbReference type="InterPro" id="IPR036147">
    <property type="entry name" value="Anti-sigma_E_RseA_N_sf"/>
</dbReference>